<dbReference type="GO" id="GO:0016491">
    <property type="term" value="F:oxidoreductase activity"/>
    <property type="evidence" value="ECO:0007669"/>
    <property type="project" value="UniProtKB-KW"/>
</dbReference>
<dbReference type="PANTHER" id="PTHR28342">
    <property type="entry name" value="MONOOXYGENASE P33MONOX-RELATED"/>
    <property type="match status" value="1"/>
</dbReference>
<keyword evidence="11" id="KW-1185">Reference proteome</keyword>
<comment type="subcellular location">
    <subcellularLocation>
        <location evidence="1">Cytoplasm</location>
    </subcellularLocation>
</comment>
<dbReference type="EMBL" id="AAPE02064533">
    <property type="status" value="NOT_ANNOTATED_CDS"/>
    <property type="molecule type" value="Genomic_DNA"/>
</dbReference>
<dbReference type="Proteomes" id="UP000001074">
    <property type="component" value="Unassembled WGS sequence"/>
</dbReference>
<keyword evidence="6" id="KW-0521">NADP</keyword>
<dbReference type="GO" id="GO:0005737">
    <property type="term" value="C:cytoplasm"/>
    <property type="evidence" value="ECO:0007669"/>
    <property type="project" value="UniProtKB-SubCell"/>
</dbReference>
<feature type="compositionally biased region" description="Basic and acidic residues" evidence="9">
    <location>
        <begin position="7"/>
        <end position="22"/>
    </location>
</feature>
<sequence>KYQHVAKKLERQSGERMREEKQPASAQATPSSIPHFSPKQKLGGRFSSGSSTASPGPRSSTMDPGSGDKDRNSADTWSLFGRRSLQKSDSEGFATQPDGGAQKPSLMERMRMLATFKPPKMDPPVMGGKKQPPRAPNLKFRDLNVLTPTSF</sequence>
<dbReference type="Pfam" id="PF15302">
    <property type="entry name" value="P33MONOX"/>
    <property type="match status" value="1"/>
</dbReference>
<evidence type="ECO:0000313" key="11">
    <source>
        <dbReference type="Proteomes" id="UP000001074"/>
    </source>
</evidence>
<reference evidence="10" key="2">
    <citation type="submission" date="2025-08" db="UniProtKB">
        <authorList>
            <consortium name="Ensembl"/>
        </authorList>
    </citation>
    <scope>IDENTIFICATION</scope>
</reference>
<evidence type="ECO:0000256" key="4">
    <source>
        <dbReference type="ARBA" id="ARBA00016432"/>
    </source>
</evidence>
<protein>
    <recommendedName>
        <fullName evidence="4">Putative monooxygenase p33MONOX</fullName>
    </recommendedName>
</protein>
<dbReference type="OMA" id="LMERMRM"/>
<evidence type="ECO:0000256" key="8">
    <source>
        <dbReference type="ARBA" id="ARBA00025240"/>
    </source>
</evidence>
<evidence type="ECO:0000256" key="7">
    <source>
        <dbReference type="ARBA" id="ARBA00023002"/>
    </source>
</evidence>
<comment type="similarity">
    <text evidence="2">Belongs to the P33MONOX family.</text>
</comment>
<dbReference type="AlphaFoldDB" id="G1Q5R7"/>
<feature type="region of interest" description="Disordered" evidence="9">
    <location>
        <begin position="117"/>
        <end position="137"/>
    </location>
</feature>
<evidence type="ECO:0000256" key="5">
    <source>
        <dbReference type="ARBA" id="ARBA00022490"/>
    </source>
</evidence>
<accession>G1Q5R7</accession>
<dbReference type="InterPro" id="IPR026759">
    <property type="entry name" value="P33MONOX"/>
</dbReference>
<reference evidence="10 11" key="1">
    <citation type="journal article" date="2011" name="Nature">
        <title>A high-resolution map of human evolutionary constraint using 29 mammals.</title>
        <authorList>
            <person name="Lindblad-Toh K."/>
            <person name="Garber M."/>
            <person name="Zuk O."/>
            <person name="Lin M.F."/>
            <person name="Parker B.J."/>
            <person name="Washietl S."/>
            <person name="Kheradpour P."/>
            <person name="Ernst J."/>
            <person name="Jordan G."/>
            <person name="Mauceli E."/>
            <person name="Ward L.D."/>
            <person name="Lowe C.B."/>
            <person name="Holloway A.K."/>
            <person name="Clamp M."/>
            <person name="Gnerre S."/>
            <person name="Alfoldi J."/>
            <person name="Beal K."/>
            <person name="Chang J."/>
            <person name="Clawson H."/>
            <person name="Cuff J."/>
            <person name="Di Palma F."/>
            <person name="Fitzgerald S."/>
            <person name="Flicek P."/>
            <person name="Guttman M."/>
            <person name="Hubisz M.J."/>
            <person name="Jaffe D.B."/>
            <person name="Jungreis I."/>
            <person name="Kent W.J."/>
            <person name="Kostka D."/>
            <person name="Lara M."/>
            <person name="Martins A.L."/>
            <person name="Massingham T."/>
            <person name="Moltke I."/>
            <person name="Raney B.J."/>
            <person name="Rasmussen M.D."/>
            <person name="Robinson J."/>
            <person name="Stark A."/>
            <person name="Vilella A.J."/>
            <person name="Wen J."/>
            <person name="Xie X."/>
            <person name="Zody M.C."/>
            <person name="Baldwin J."/>
            <person name="Bloom T."/>
            <person name="Chin C.W."/>
            <person name="Heiman D."/>
            <person name="Nicol R."/>
            <person name="Nusbaum C."/>
            <person name="Young S."/>
            <person name="Wilkinson J."/>
            <person name="Worley K.C."/>
            <person name="Kovar C.L."/>
            <person name="Muzny D.M."/>
            <person name="Gibbs R.A."/>
            <person name="Cree A."/>
            <person name="Dihn H.H."/>
            <person name="Fowler G."/>
            <person name="Jhangiani S."/>
            <person name="Joshi V."/>
            <person name="Lee S."/>
            <person name="Lewis L.R."/>
            <person name="Nazareth L.V."/>
            <person name="Okwuonu G."/>
            <person name="Santibanez J."/>
            <person name="Warren W.C."/>
            <person name="Mardis E.R."/>
            <person name="Weinstock G.M."/>
            <person name="Wilson R.K."/>
            <person name="Delehaunty K."/>
            <person name="Dooling D."/>
            <person name="Fronik C."/>
            <person name="Fulton L."/>
            <person name="Fulton B."/>
            <person name="Graves T."/>
            <person name="Minx P."/>
            <person name="Sodergren E."/>
            <person name="Birney E."/>
            <person name="Margulies E.H."/>
            <person name="Herrero J."/>
            <person name="Green E.D."/>
            <person name="Haussler D."/>
            <person name="Siepel A."/>
            <person name="Goldman N."/>
            <person name="Pollard K.S."/>
            <person name="Pedersen J.S."/>
            <person name="Lander E.S."/>
            <person name="Kellis M."/>
        </authorList>
    </citation>
    <scope>NUCLEOTIDE SEQUENCE [LARGE SCALE GENOMIC DNA]</scope>
</reference>
<dbReference type="Ensembl" id="ENSMLUT00000024765.1">
    <property type="protein sequence ID" value="ENSMLUP00000019050.1"/>
    <property type="gene ID" value="ENSMLUG00000030054.1"/>
</dbReference>
<keyword evidence="7" id="KW-0560">Oxidoreductase</keyword>
<organism evidence="10 11">
    <name type="scientific">Myotis lucifugus</name>
    <name type="common">Little brown bat</name>
    <dbReference type="NCBI Taxonomy" id="59463"/>
    <lineage>
        <taxon>Eukaryota</taxon>
        <taxon>Metazoa</taxon>
        <taxon>Chordata</taxon>
        <taxon>Craniata</taxon>
        <taxon>Vertebrata</taxon>
        <taxon>Euteleostomi</taxon>
        <taxon>Mammalia</taxon>
        <taxon>Eutheria</taxon>
        <taxon>Laurasiatheria</taxon>
        <taxon>Chiroptera</taxon>
        <taxon>Yangochiroptera</taxon>
        <taxon>Vespertilionidae</taxon>
        <taxon>Myotis</taxon>
    </lineage>
</organism>
<dbReference type="InParanoid" id="G1Q5R7"/>
<dbReference type="eggNOG" id="ENOG502QRB0">
    <property type="taxonomic scope" value="Eukaryota"/>
</dbReference>
<dbReference type="HOGENOM" id="CLU_079377_1_0_1"/>
<evidence type="ECO:0000256" key="1">
    <source>
        <dbReference type="ARBA" id="ARBA00004496"/>
    </source>
</evidence>
<reference evidence="10" key="3">
    <citation type="submission" date="2025-09" db="UniProtKB">
        <authorList>
            <consortium name="Ensembl"/>
        </authorList>
    </citation>
    <scope>IDENTIFICATION</scope>
</reference>
<evidence type="ECO:0000313" key="10">
    <source>
        <dbReference type="Ensembl" id="ENSMLUP00000019050.1"/>
    </source>
</evidence>
<dbReference type="STRING" id="59463.ENSMLUP00000019050"/>
<feature type="compositionally biased region" description="Polar residues" evidence="9">
    <location>
        <begin position="47"/>
        <end position="63"/>
    </location>
</feature>
<feature type="region of interest" description="Disordered" evidence="9">
    <location>
        <begin position="1"/>
        <end position="105"/>
    </location>
</feature>
<comment type="subunit">
    <text evidence="3">Interacts with NELFB, NOL12 and PRNP.</text>
</comment>
<feature type="compositionally biased region" description="Polar residues" evidence="9">
    <location>
        <begin position="24"/>
        <end position="34"/>
    </location>
</feature>
<evidence type="ECO:0000256" key="3">
    <source>
        <dbReference type="ARBA" id="ARBA00011791"/>
    </source>
</evidence>
<evidence type="ECO:0000256" key="9">
    <source>
        <dbReference type="SAM" id="MobiDB-lite"/>
    </source>
</evidence>
<proteinExistence type="inferred from homology"/>
<dbReference type="GeneTree" id="ENSGT01100000266298"/>
<evidence type="ECO:0000256" key="6">
    <source>
        <dbReference type="ARBA" id="ARBA00022857"/>
    </source>
</evidence>
<comment type="function">
    <text evidence="8">Potential NADPH-dependent oxidoreductase. May be involved in the regulation of neuronal survival, differentiation and axonal outgrowth.</text>
</comment>
<name>G1Q5R7_MYOLU</name>
<evidence type="ECO:0000256" key="2">
    <source>
        <dbReference type="ARBA" id="ARBA00008758"/>
    </source>
</evidence>
<dbReference type="PANTHER" id="PTHR28342:SF1">
    <property type="entry name" value="MONOOXYGENASE P33MONOX-RELATED"/>
    <property type="match status" value="1"/>
</dbReference>
<keyword evidence="5" id="KW-0963">Cytoplasm</keyword>